<reference evidence="1" key="1">
    <citation type="submission" date="2020-02" db="EMBL/GenBank/DDBJ databases">
        <authorList>
            <person name="Qin S."/>
            <person name="Li L."/>
        </authorList>
    </citation>
    <scope>NUCLEOTIDE SEQUENCE</scope>
    <source>
        <strain evidence="1">KP18-3-8</strain>
        <plasmid evidence="1">pKP18-3-8_KPC_vir</plasmid>
    </source>
</reference>
<geneLocation type="plasmid" evidence="1">
    <name>pKP18-3-8_KPC_vir</name>
</geneLocation>
<dbReference type="PROSITE" id="PS51257">
    <property type="entry name" value="PROKAR_LIPOPROTEIN"/>
    <property type="match status" value="1"/>
</dbReference>
<sequence>MKKYFIKHIMVNYLVDVLFQTYLLYSCMDRSAHLAARS</sequence>
<accession>A0A6G7SMJ6</accession>
<dbReference type="AlphaFoldDB" id="A0A6G7SMJ6"/>
<evidence type="ECO:0000313" key="1">
    <source>
        <dbReference type="EMBL" id="QIK04131.1"/>
    </source>
</evidence>
<dbReference type="EMBL" id="MT035874">
    <property type="protein sequence ID" value="QIK04131.1"/>
    <property type="molecule type" value="Genomic_DNA"/>
</dbReference>
<name>A0A6G7SMJ6_KLEPN</name>
<proteinExistence type="predicted"/>
<protein>
    <submittedName>
        <fullName evidence="1">Uncharacterized protein</fullName>
    </submittedName>
</protein>
<keyword evidence="1" id="KW-0614">Plasmid</keyword>
<organism evidence="1">
    <name type="scientific">Klebsiella pneumoniae</name>
    <dbReference type="NCBI Taxonomy" id="573"/>
    <lineage>
        <taxon>Bacteria</taxon>
        <taxon>Pseudomonadati</taxon>
        <taxon>Pseudomonadota</taxon>
        <taxon>Gammaproteobacteria</taxon>
        <taxon>Enterobacterales</taxon>
        <taxon>Enterobacteriaceae</taxon>
        <taxon>Klebsiella/Raoultella group</taxon>
        <taxon>Klebsiella</taxon>
        <taxon>Klebsiella pneumoniae complex</taxon>
    </lineage>
</organism>